<dbReference type="InterPro" id="IPR044880">
    <property type="entry name" value="NCX_ion-bd_dom_sf"/>
</dbReference>
<protein>
    <recommendedName>
        <fullName evidence="7">Sodium/calcium exchanger membrane region domain-containing protein</fullName>
    </recommendedName>
</protein>
<dbReference type="GO" id="GO:0055085">
    <property type="term" value="P:transmembrane transport"/>
    <property type="evidence" value="ECO:0007669"/>
    <property type="project" value="InterPro"/>
</dbReference>
<feature type="domain" description="Sodium/calcium exchanger membrane region" evidence="7">
    <location>
        <begin position="11"/>
        <end position="121"/>
    </location>
</feature>
<dbReference type="HOGENOM" id="CLU_142378_0_0_1"/>
<organism evidence="8">
    <name type="scientific">Fusarium oxysporum f. sp. conglutinans race 2 54008</name>
    <dbReference type="NCBI Taxonomy" id="1089457"/>
    <lineage>
        <taxon>Eukaryota</taxon>
        <taxon>Fungi</taxon>
        <taxon>Dikarya</taxon>
        <taxon>Ascomycota</taxon>
        <taxon>Pezizomycotina</taxon>
        <taxon>Sordariomycetes</taxon>
        <taxon>Hypocreomycetidae</taxon>
        <taxon>Hypocreales</taxon>
        <taxon>Nectriaceae</taxon>
        <taxon>Fusarium</taxon>
        <taxon>Fusarium oxysporum species complex</taxon>
    </lineage>
</organism>
<keyword evidence="5 6" id="KW-0472">Membrane</keyword>
<accession>X0GVC2</accession>
<evidence type="ECO:0000256" key="5">
    <source>
        <dbReference type="ARBA" id="ARBA00023136"/>
    </source>
</evidence>
<feature type="transmembrane region" description="Helical" evidence="6">
    <location>
        <begin position="107"/>
        <end position="126"/>
    </location>
</feature>
<feature type="transmembrane region" description="Helical" evidence="6">
    <location>
        <begin position="45"/>
        <end position="65"/>
    </location>
</feature>
<dbReference type="GO" id="GO:0016020">
    <property type="term" value="C:membrane"/>
    <property type="evidence" value="ECO:0007669"/>
    <property type="project" value="UniProtKB-SubCell"/>
</dbReference>
<reference evidence="8" key="1">
    <citation type="submission" date="2011-11" db="EMBL/GenBank/DDBJ databases">
        <title>The Genome Sequence of Fusarium oxysporum PHW808.</title>
        <authorList>
            <consortium name="The Broad Institute Genome Sequencing Platform"/>
            <person name="Ma L.-J."/>
            <person name="Gale L.R."/>
            <person name="Schwartz D.C."/>
            <person name="Zhou S."/>
            <person name="Corby-Kistler H."/>
            <person name="Young S.K."/>
            <person name="Zeng Q."/>
            <person name="Gargeya S."/>
            <person name="Fitzgerald M."/>
            <person name="Haas B."/>
            <person name="Abouelleil A."/>
            <person name="Alvarado L."/>
            <person name="Arachchi H.M."/>
            <person name="Berlin A."/>
            <person name="Brown A."/>
            <person name="Chapman S.B."/>
            <person name="Chen Z."/>
            <person name="Dunbar C."/>
            <person name="Freedman E."/>
            <person name="Gearin G."/>
            <person name="Goldberg J."/>
            <person name="Griggs A."/>
            <person name="Gujja S."/>
            <person name="Heiman D."/>
            <person name="Howarth C."/>
            <person name="Larson L."/>
            <person name="Lui A."/>
            <person name="MacDonald P.J.P."/>
            <person name="Montmayeur A."/>
            <person name="Murphy C."/>
            <person name="Neiman D."/>
            <person name="Pearson M."/>
            <person name="Priest M."/>
            <person name="Roberts A."/>
            <person name="Saif S."/>
            <person name="Shea T."/>
            <person name="Shenoy N."/>
            <person name="Sisk P."/>
            <person name="Stolte C."/>
            <person name="Sykes S."/>
            <person name="Wortman J."/>
            <person name="Nusbaum C."/>
            <person name="Birren B."/>
        </authorList>
    </citation>
    <scope>NUCLEOTIDE SEQUENCE [LARGE SCALE GENOMIC DNA]</scope>
    <source>
        <strain evidence="8">54008</strain>
    </source>
</reference>
<reference evidence="8" key="2">
    <citation type="submission" date="2014-03" db="EMBL/GenBank/DDBJ databases">
        <title>The Genome Annotation of Fusarium oxysporum PHW808.</title>
        <authorList>
            <consortium name="The Broad Institute Genomics Platform"/>
            <person name="Ma L.-J."/>
            <person name="Corby-Kistler H."/>
            <person name="Broz K."/>
            <person name="Gale L.R."/>
            <person name="Jonkers W."/>
            <person name="O'Donnell K."/>
            <person name="Ploetz R."/>
            <person name="Steinberg C."/>
            <person name="Schwartz D.C."/>
            <person name="VanEtten H."/>
            <person name="Zhou S."/>
            <person name="Young S.K."/>
            <person name="Zeng Q."/>
            <person name="Gargeya S."/>
            <person name="Fitzgerald M."/>
            <person name="Abouelleil A."/>
            <person name="Alvarado L."/>
            <person name="Chapman S.B."/>
            <person name="Gainer-Dewar J."/>
            <person name="Goldberg J."/>
            <person name="Griggs A."/>
            <person name="Gujja S."/>
            <person name="Hansen M."/>
            <person name="Howarth C."/>
            <person name="Imamovic A."/>
            <person name="Ireland A."/>
            <person name="Larimer J."/>
            <person name="McCowan C."/>
            <person name="Murphy C."/>
            <person name="Pearson M."/>
            <person name="Poon T.W."/>
            <person name="Priest M."/>
            <person name="Roberts A."/>
            <person name="Saif S."/>
            <person name="Shea T."/>
            <person name="Sykes S."/>
            <person name="Wortman J."/>
            <person name="Nusbaum C."/>
            <person name="Birren B."/>
        </authorList>
    </citation>
    <scope>NUCLEOTIDE SEQUENCE</scope>
    <source>
        <strain evidence="8">54008</strain>
    </source>
</reference>
<dbReference type="Pfam" id="PF01699">
    <property type="entry name" value="Na_Ca_ex"/>
    <property type="match status" value="1"/>
</dbReference>
<gene>
    <name evidence="8" type="ORF">FOPG_19878</name>
</gene>
<keyword evidence="4 6" id="KW-1133">Transmembrane helix</keyword>
<dbReference type="EMBL" id="KK034648">
    <property type="protein sequence ID" value="EXL63850.1"/>
    <property type="molecule type" value="Genomic_DNA"/>
</dbReference>
<comment type="subcellular location">
    <subcellularLocation>
        <location evidence="1">Membrane</location>
        <topology evidence="1">Multi-pass membrane protein</topology>
    </subcellularLocation>
</comment>
<proteinExistence type="inferred from homology"/>
<sequence>MAQTDVVAYNIAAFLATLFLLEFGADKFIDHTAVIARRIGVSETVIGLITAGGEVQLAVVVASMARGRSSLAIGNIIGAAIPNILGAFFLGLLFYERGKPIEFDRSSRIYSLFLLVLTTFVTPVRLANK</sequence>
<evidence type="ECO:0000259" key="7">
    <source>
        <dbReference type="Pfam" id="PF01699"/>
    </source>
</evidence>
<evidence type="ECO:0000256" key="3">
    <source>
        <dbReference type="ARBA" id="ARBA00022692"/>
    </source>
</evidence>
<dbReference type="AlphaFoldDB" id="X0GVC2"/>
<evidence type="ECO:0000256" key="6">
    <source>
        <dbReference type="SAM" id="Phobius"/>
    </source>
</evidence>
<evidence type="ECO:0000256" key="2">
    <source>
        <dbReference type="ARBA" id="ARBA00008170"/>
    </source>
</evidence>
<comment type="similarity">
    <text evidence="2">Belongs to the Ca(2+):cation antiporter (CaCA) (TC 2.A.19) family.</text>
</comment>
<name>X0GVC2_FUSOX</name>
<evidence type="ECO:0000313" key="8">
    <source>
        <dbReference type="EMBL" id="EXL63850.1"/>
    </source>
</evidence>
<feature type="transmembrane region" description="Helical" evidence="6">
    <location>
        <begin position="71"/>
        <end position="95"/>
    </location>
</feature>
<dbReference type="Proteomes" id="UP000030676">
    <property type="component" value="Unassembled WGS sequence"/>
</dbReference>
<evidence type="ECO:0000256" key="4">
    <source>
        <dbReference type="ARBA" id="ARBA00022989"/>
    </source>
</evidence>
<keyword evidence="3 6" id="KW-0812">Transmembrane</keyword>
<dbReference type="InterPro" id="IPR004837">
    <property type="entry name" value="NaCa_Exmemb"/>
</dbReference>
<dbReference type="Gene3D" id="1.20.1420.30">
    <property type="entry name" value="NCX, central ion-binding region"/>
    <property type="match status" value="1"/>
</dbReference>
<evidence type="ECO:0000256" key="1">
    <source>
        <dbReference type="ARBA" id="ARBA00004141"/>
    </source>
</evidence>
<feature type="transmembrane region" description="Helical" evidence="6">
    <location>
        <begin position="6"/>
        <end position="25"/>
    </location>
</feature>